<dbReference type="Proteomes" id="UP000531251">
    <property type="component" value="Unassembled WGS sequence"/>
</dbReference>
<feature type="domain" description="EAL" evidence="1">
    <location>
        <begin position="339"/>
        <end position="593"/>
    </location>
</feature>
<evidence type="ECO:0000259" key="1">
    <source>
        <dbReference type="PROSITE" id="PS50883"/>
    </source>
</evidence>
<evidence type="ECO:0000313" key="3">
    <source>
        <dbReference type="EMBL" id="NJB99644.1"/>
    </source>
</evidence>
<dbReference type="Gene3D" id="3.30.70.270">
    <property type="match status" value="1"/>
</dbReference>
<dbReference type="Gene3D" id="3.20.20.450">
    <property type="entry name" value="EAL domain"/>
    <property type="match status" value="1"/>
</dbReference>
<dbReference type="RefSeq" id="WP_125973801.1">
    <property type="nucleotide sequence ID" value="NZ_BAAADY010000027.1"/>
</dbReference>
<evidence type="ECO:0000259" key="2">
    <source>
        <dbReference type="PROSITE" id="PS50887"/>
    </source>
</evidence>
<name>A0A7X5Y258_9SPHN</name>
<organism evidence="3 4">
    <name type="scientific">Sphingomonas trueperi</name>
    <dbReference type="NCBI Taxonomy" id="53317"/>
    <lineage>
        <taxon>Bacteria</taxon>
        <taxon>Pseudomonadati</taxon>
        <taxon>Pseudomonadota</taxon>
        <taxon>Alphaproteobacteria</taxon>
        <taxon>Sphingomonadales</taxon>
        <taxon>Sphingomonadaceae</taxon>
        <taxon>Sphingomonas</taxon>
    </lineage>
</organism>
<accession>A0A7X5Y258</accession>
<dbReference type="SMART" id="SM00065">
    <property type="entry name" value="GAF"/>
    <property type="match status" value="1"/>
</dbReference>
<dbReference type="PROSITE" id="PS50883">
    <property type="entry name" value="EAL"/>
    <property type="match status" value="1"/>
</dbReference>
<dbReference type="InterPro" id="IPR001633">
    <property type="entry name" value="EAL_dom"/>
</dbReference>
<dbReference type="Pfam" id="PF00990">
    <property type="entry name" value="GGDEF"/>
    <property type="match status" value="1"/>
</dbReference>
<reference evidence="3 4" key="1">
    <citation type="submission" date="2020-03" db="EMBL/GenBank/DDBJ databases">
        <title>Genomic Encyclopedia of Type Strains, Phase IV (KMG-IV): sequencing the most valuable type-strain genomes for metagenomic binning, comparative biology and taxonomic classification.</title>
        <authorList>
            <person name="Goeker M."/>
        </authorList>
    </citation>
    <scope>NUCLEOTIDE SEQUENCE [LARGE SCALE GENOMIC DNA]</scope>
    <source>
        <strain evidence="3 4">DSM 7225</strain>
    </source>
</reference>
<feature type="domain" description="GGDEF" evidence="2">
    <location>
        <begin position="199"/>
        <end position="330"/>
    </location>
</feature>
<evidence type="ECO:0000313" key="4">
    <source>
        <dbReference type="Proteomes" id="UP000531251"/>
    </source>
</evidence>
<comment type="caution">
    <text evidence="3">The sequence shown here is derived from an EMBL/GenBank/DDBJ whole genome shotgun (WGS) entry which is preliminary data.</text>
</comment>
<protein>
    <submittedName>
        <fullName evidence="3">Diguanylate cyclase (GGDEF)-like protein</fullName>
    </submittedName>
</protein>
<dbReference type="PANTHER" id="PTHR33121">
    <property type="entry name" value="CYCLIC DI-GMP PHOSPHODIESTERASE PDEF"/>
    <property type="match status" value="1"/>
</dbReference>
<proteinExistence type="predicted"/>
<dbReference type="SMART" id="SM00052">
    <property type="entry name" value="EAL"/>
    <property type="match status" value="1"/>
</dbReference>
<dbReference type="CDD" id="cd01948">
    <property type="entry name" value="EAL"/>
    <property type="match status" value="1"/>
</dbReference>
<dbReference type="SMART" id="SM00267">
    <property type="entry name" value="GGDEF"/>
    <property type="match status" value="1"/>
</dbReference>
<dbReference type="Gene3D" id="3.30.450.40">
    <property type="match status" value="1"/>
</dbReference>
<dbReference type="InterPro" id="IPR029787">
    <property type="entry name" value="Nucleotide_cyclase"/>
</dbReference>
<dbReference type="PANTHER" id="PTHR33121:SF70">
    <property type="entry name" value="SIGNALING PROTEIN YKOW"/>
    <property type="match status" value="1"/>
</dbReference>
<keyword evidence="4" id="KW-1185">Reference proteome</keyword>
<dbReference type="InterPro" id="IPR000160">
    <property type="entry name" value="GGDEF_dom"/>
</dbReference>
<dbReference type="EMBL" id="JAATJB010000018">
    <property type="protein sequence ID" value="NJB99644.1"/>
    <property type="molecule type" value="Genomic_DNA"/>
</dbReference>
<dbReference type="PROSITE" id="PS50887">
    <property type="entry name" value="GGDEF"/>
    <property type="match status" value="1"/>
</dbReference>
<dbReference type="InterPro" id="IPR043128">
    <property type="entry name" value="Rev_trsase/Diguanyl_cyclase"/>
</dbReference>
<dbReference type="InterPro" id="IPR003018">
    <property type="entry name" value="GAF"/>
</dbReference>
<dbReference type="NCBIfam" id="TIGR00254">
    <property type="entry name" value="GGDEF"/>
    <property type="match status" value="1"/>
</dbReference>
<dbReference type="Pfam" id="PF13185">
    <property type="entry name" value="GAF_2"/>
    <property type="match status" value="1"/>
</dbReference>
<dbReference type="SUPFAM" id="SSF141868">
    <property type="entry name" value="EAL domain-like"/>
    <property type="match status" value="1"/>
</dbReference>
<dbReference type="SUPFAM" id="SSF55781">
    <property type="entry name" value="GAF domain-like"/>
    <property type="match status" value="1"/>
</dbReference>
<sequence length="614" mass="66854">MDISLQNNILELVAKGADLASVTDRLCREVEVRLPDVRSMILRVDLAGRLHPVAGPSLPERYLEAVDGMMIGPKVGSCGAAAYHGEPVASIDIETDPNWAKYLDLTRPLELHACWSNPITNARGEVTGVVSFYYRVPRGPTPMERRIIQVCLHLCAIAIEQDIWRAKHVRRAQLDGLTGLPNRSAFTTSLSDLDCSEPGAWGLILVDLDNLKIVNDTFGHAAGDALIIHAARRLSEAAAPDRAYRLGGDEFAVLVQSPAALADPAEAARMLLDALAQPIEDGERNVVPRATAGGALIGESETAEQVRLNADLALYHAKETARGSFVRYVPGIATRMARRLDAIHAVERALAENRLLPYYQPLFDLKTGEILGFEALCRMRTEDRIVSAAEFFEATTDGKVAGAITARMLERVAADLRHWCDLGIAPPHVGMNFSSSDFHGARLREMIPETLARYGVPLHHLVLEITETVYLGQGDTVVADTLRWFRAQGLLVALDDFGTGYASLTHLLTMPVDFIKIDKSFTDQLLQNSASRAIVEGVLHIAQELDMRVIAEGVETELQAERLRSIGCAYGQGHLFSPAVGMERATEILRAAKIPPLSPTRGAAGTASDTALLH</sequence>
<dbReference type="InterPro" id="IPR050706">
    <property type="entry name" value="Cyclic-di-GMP_PDE-like"/>
</dbReference>
<dbReference type="AlphaFoldDB" id="A0A7X5Y258"/>
<dbReference type="InterPro" id="IPR029016">
    <property type="entry name" value="GAF-like_dom_sf"/>
</dbReference>
<gene>
    <name evidence="3" type="ORF">GGR89_003989</name>
</gene>
<dbReference type="Pfam" id="PF00563">
    <property type="entry name" value="EAL"/>
    <property type="match status" value="1"/>
</dbReference>
<dbReference type="CDD" id="cd01949">
    <property type="entry name" value="GGDEF"/>
    <property type="match status" value="1"/>
</dbReference>
<dbReference type="GO" id="GO:0071111">
    <property type="term" value="F:cyclic-guanylate-specific phosphodiesterase activity"/>
    <property type="evidence" value="ECO:0007669"/>
    <property type="project" value="InterPro"/>
</dbReference>
<dbReference type="InterPro" id="IPR035919">
    <property type="entry name" value="EAL_sf"/>
</dbReference>
<dbReference type="SUPFAM" id="SSF55073">
    <property type="entry name" value="Nucleotide cyclase"/>
    <property type="match status" value="1"/>
</dbReference>